<dbReference type="PANTHER" id="PTHR34219:SF4">
    <property type="entry name" value="PEPSY DOMAIN-CONTAINING PROTEIN"/>
    <property type="match status" value="1"/>
</dbReference>
<comment type="caution">
    <text evidence="2">The sequence shown here is derived from an EMBL/GenBank/DDBJ whole genome shotgun (WGS) entry which is preliminary data.</text>
</comment>
<feature type="transmembrane region" description="Helical" evidence="1">
    <location>
        <begin position="181"/>
        <end position="210"/>
    </location>
</feature>
<protein>
    <submittedName>
        <fullName evidence="2">PepSY-associated TM helix domain-containing protein</fullName>
    </submittedName>
</protein>
<feature type="transmembrane region" description="Helical" evidence="1">
    <location>
        <begin position="138"/>
        <end position="160"/>
    </location>
</feature>
<feature type="transmembrane region" description="Helical" evidence="1">
    <location>
        <begin position="449"/>
        <end position="466"/>
    </location>
</feature>
<feature type="transmembrane region" description="Helical" evidence="1">
    <location>
        <begin position="478"/>
        <end position="501"/>
    </location>
</feature>
<keyword evidence="3" id="KW-1185">Reference proteome</keyword>
<gene>
    <name evidence="2" type="ORF">ACFFGX_13520</name>
</gene>
<feature type="transmembrane region" description="Helical" evidence="1">
    <location>
        <begin position="418"/>
        <end position="437"/>
    </location>
</feature>
<dbReference type="RefSeq" id="WP_376946706.1">
    <property type="nucleotide sequence ID" value="NZ_CP171449.1"/>
</dbReference>
<dbReference type="Pfam" id="PF03929">
    <property type="entry name" value="PepSY_TM"/>
    <property type="match status" value="1"/>
</dbReference>
<dbReference type="Proteomes" id="UP001589891">
    <property type="component" value="Unassembled WGS sequence"/>
</dbReference>
<accession>A0ABV6SLV4</accession>
<feature type="transmembrane region" description="Helical" evidence="1">
    <location>
        <begin position="344"/>
        <end position="366"/>
    </location>
</feature>
<keyword evidence="1" id="KW-0472">Membrane</keyword>
<reference evidence="2 3" key="1">
    <citation type="submission" date="2024-09" db="EMBL/GenBank/DDBJ databases">
        <authorList>
            <person name="Sun Q."/>
            <person name="Mori K."/>
        </authorList>
    </citation>
    <scope>NUCLEOTIDE SEQUENCE [LARGE SCALE GENOMIC DNA]</scope>
    <source>
        <strain evidence="2 3">NCAIM B.01794</strain>
    </source>
</reference>
<dbReference type="InterPro" id="IPR005625">
    <property type="entry name" value="PepSY-ass_TM"/>
</dbReference>
<feature type="transmembrane region" description="Helical" evidence="1">
    <location>
        <begin position="387"/>
        <end position="406"/>
    </location>
</feature>
<name>A0ABV6SLV4_AZOPA</name>
<keyword evidence="1" id="KW-0812">Transmembrane</keyword>
<keyword evidence="1" id="KW-1133">Transmembrane helix</keyword>
<evidence type="ECO:0000256" key="1">
    <source>
        <dbReference type="SAM" id="Phobius"/>
    </source>
</evidence>
<sequence>MKVRGFRQANAWLHNWTGLLLGWLLYAIFLTGTLCFFQNEITLWMKPEQHGSHPDAGSAERAWATLQRLAPTAEQWRIQLPGERNTAIQVNWSEPGQEKRHALTLDAASGEPLEVRETLGGQFFYRFHFQLFGIDYMWGRWIVCIATMLMLVAIVSGVIVHKKIFQEFFTFRPGKSQRTWLDAHNATAVLALPFHLMITYSGLLLFMYMLMPWGMQSVYQDDTQRFFSELFPRDSVEAKPAPMQNGIPLTDLRPLLDEAERHWPRGVGSIEVRRPGTELAVIELRELGSDSLLDRGVGERLRFDGTTGEPLHIPPQVDGGTAKAVYNVLTGLHLLRFASVEMRWFFFLSGLLGTAMIATGLVLWVGKRLPKRRKSSATPFGHRLVEVLNVGTVVGLPVAIAAYFWANRLLPLGLAQRIDWEIRCLFIAWALCLVHPLLRSYRRAWIEQLALASLLYAGLPLLNFSLPDSHLLTTLAHGQWLVAGMDLTLLALAALFGLAAWKLTRLLSSAVQNPPHKAPQEAPI</sequence>
<dbReference type="EMBL" id="JBHLSS010000082">
    <property type="protein sequence ID" value="MFC0710522.1"/>
    <property type="molecule type" value="Genomic_DNA"/>
</dbReference>
<evidence type="ECO:0000313" key="2">
    <source>
        <dbReference type="EMBL" id="MFC0710522.1"/>
    </source>
</evidence>
<proteinExistence type="predicted"/>
<evidence type="ECO:0000313" key="3">
    <source>
        <dbReference type="Proteomes" id="UP001589891"/>
    </source>
</evidence>
<dbReference type="PANTHER" id="PTHR34219">
    <property type="entry name" value="IRON-REGULATED INNER MEMBRANE PROTEIN-RELATED"/>
    <property type="match status" value="1"/>
</dbReference>
<feature type="transmembrane region" description="Helical" evidence="1">
    <location>
        <begin position="12"/>
        <end position="37"/>
    </location>
</feature>
<organism evidence="2 3">
    <name type="scientific">Azorhizophilus paspali</name>
    <name type="common">Azotobacter paspali</name>
    <dbReference type="NCBI Taxonomy" id="69963"/>
    <lineage>
        <taxon>Bacteria</taxon>
        <taxon>Pseudomonadati</taxon>
        <taxon>Pseudomonadota</taxon>
        <taxon>Gammaproteobacteria</taxon>
        <taxon>Pseudomonadales</taxon>
        <taxon>Pseudomonadaceae</taxon>
        <taxon>Azorhizophilus</taxon>
    </lineage>
</organism>